<accession>A0ABW5P4G5</accession>
<name>A0ABW5P4G5_9DEIO</name>
<comment type="caution">
    <text evidence="1">The sequence shown here is derived from an EMBL/GenBank/DDBJ whole genome shotgun (WGS) entry which is preliminary data.</text>
</comment>
<dbReference type="PANTHER" id="PTHR35788:SF1">
    <property type="entry name" value="EXPORTED PROTEIN"/>
    <property type="match status" value="1"/>
</dbReference>
<keyword evidence="2" id="KW-1185">Reference proteome</keyword>
<dbReference type="PANTHER" id="PTHR35788">
    <property type="entry name" value="EXPORTED PROTEIN-RELATED"/>
    <property type="match status" value="1"/>
</dbReference>
<dbReference type="EMBL" id="JBHUMK010000053">
    <property type="protein sequence ID" value="MFD2610187.1"/>
    <property type="molecule type" value="Genomic_DNA"/>
</dbReference>
<sequence length="275" mass="31580">MLPRPACQALTSRYPALAPLVVEGRILLKGVQTRRAEYRLSPAPQEHFPFRVHRHHSVLRRRLGDADPRLQELKVQNLRRAAEELDGLSLAPGQTFSYWRQVGRPSVRRGFTTGMLISGGKVTEGQGGGLCQMANLLYWMALHSPLTVTEHHHHSLDLFPDSGQVLPFGSGASVFYNYVDLQLRNDTPDTFRLGVWLDDTSLHGELRADREPRCTYRVTEENHRFYRRGRQVYRTNRLFQVQIDRRTGNTLSRRLVTHNDSRVMYEVDPDLLAEA</sequence>
<evidence type="ECO:0000313" key="2">
    <source>
        <dbReference type="Proteomes" id="UP001597475"/>
    </source>
</evidence>
<evidence type="ECO:0000313" key="1">
    <source>
        <dbReference type="EMBL" id="MFD2610187.1"/>
    </source>
</evidence>
<dbReference type="Pfam" id="PF04294">
    <property type="entry name" value="VanW"/>
    <property type="match status" value="1"/>
</dbReference>
<organism evidence="1 2">
    <name type="scientific">Deinococcus taklimakanensis</name>
    <dbReference type="NCBI Taxonomy" id="536443"/>
    <lineage>
        <taxon>Bacteria</taxon>
        <taxon>Thermotogati</taxon>
        <taxon>Deinococcota</taxon>
        <taxon>Deinococci</taxon>
        <taxon>Deinococcales</taxon>
        <taxon>Deinococcaceae</taxon>
        <taxon>Deinococcus</taxon>
    </lineage>
</organism>
<dbReference type="InterPro" id="IPR007391">
    <property type="entry name" value="Vancomycin_resist_VanW"/>
</dbReference>
<proteinExistence type="predicted"/>
<reference evidence="2" key="1">
    <citation type="journal article" date="2019" name="Int. J. Syst. Evol. Microbiol.">
        <title>The Global Catalogue of Microorganisms (GCM) 10K type strain sequencing project: providing services to taxonomists for standard genome sequencing and annotation.</title>
        <authorList>
            <consortium name="The Broad Institute Genomics Platform"/>
            <consortium name="The Broad Institute Genome Sequencing Center for Infectious Disease"/>
            <person name="Wu L."/>
            <person name="Ma J."/>
        </authorList>
    </citation>
    <scope>NUCLEOTIDE SEQUENCE [LARGE SCALE GENOMIC DNA]</scope>
    <source>
        <strain evidence="2">KCTC 33842</strain>
    </source>
</reference>
<protein>
    <submittedName>
        <fullName evidence="1">VanW family protein</fullName>
    </submittedName>
</protein>
<dbReference type="Proteomes" id="UP001597475">
    <property type="component" value="Unassembled WGS sequence"/>
</dbReference>
<gene>
    <name evidence="1" type="ORF">ACFSR9_12160</name>
</gene>
<dbReference type="InterPro" id="IPR052913">
    <property type="entry name" value="Glycopeptide_resist_protein"/>
</dbReference>
<dbReference type="RefSeq" id="WP_386846164.1">
    <property type="nucleotide sequence ID" value="NZ_JBHUMK010000053.1"/>
</dbReference>